<reference evidence="13" key="1">
    <citation type="submission" date="2020-11" db="EMBL/GenBank/DDBJ databases">
        <authorList>
            <person name="Tran Van P."/>
        </authorList>
    </citation>
    <scope>NUCLEOTIDE SEQUENCE</scope>
</reference>
<keyword evidence="5 9" id="KW-0371">Homeobox</keyword>
<dbReference type="Gene3D" id="1.10.10.60">
    <property type="entry name" value="Homeodomain-like"/>
    <property type="match status" value="1"/>
</dbReference>
<dbReference type="AlphaFoldDB" id="A0A7R9LGC8"/>
<evidence type="ECO:0000256" key="11">
    <source>
        <dbReference type="SAM" id="MobiDB-lite"/>
    </source>
</evidence>
<dbReference type="PROSITE" id="PS50071">
    <property type="entry name" value="HOMEOBOX_2"/>
    <property type="match status" value="1"/>
</dbReference>
<evidence type="ECO:0000256" key="8">
    <source>
        <dbReference type="ARBA" id="ARBA00023242"/>
    </source>
</evidence>
<feature type="non-terminal residue" evidence="13">
    <location>
        <position position="115"/>
    </location>
</feature>
<keyword evidence="8 9" id="KW-0539">Nucleus</keyword>
<evidence type="ECO:0000256" key="2">
    <source>
        <dbReference type="ARBA" id="ARBA00022473"/>
    </source>
</evidence>
<evidence type="ECO:0000256" key="6">
    <source>
        <dbReference type="ARBA" id="ARBA00023159"/>
    </source>
</evidence>
<comment type="subcellular location">
    <subcellularLocation>
        <location evidence="1 9 10">Nucleus</location>
    </subcellularLocation>
</comment>
<dbReference type="InterPro" id="IPR009057">
    <property type="entry name" value="Homeodomain-like_sf"/>
</dbReference>
<keyword evidence="6" id="KW-0010">Activator</keyword>
<feature type="region of interest" description="Disordered" evidence="11">
    <location>
        <begin position="1"/>
        <end position="44"/>
    </location>
</feature>
<proteinExistence type="predicted"/>
<feature type="domain" description="Homeobox" evidence="12">
    <location>
        <begin position="47"/>
        <end position="107"/>
    </location>
</feature>
<evidence type="ECO:0000256" key="7">
    <source>
        <dbReference type="ARBA" id="ARBA00023163"/>
    </source>
</evidence>
<dbReference type="InterPro" id="IPR000047">
    <property type="entry name" value="HTH_motif"/>
</dbReference>
<keyword evidence="4 9" id="KW-0238">DNA-binding</keyword>
<dbReference type="PANTHER" id="PTHR24328">
    <property type="entry name" value="HOMEOBOX PROTEIN MOX"/>
    <property type="match status" value="1"/>
</dbReference>
<dbReference type="SMART" id="SM00389">
    <property type="entry name" value="HOX"/>
    <property type="match status" value="1"/>
</dbReference>
<evidence type="ECO:0000256" key="9">
    <source>
        <dbReference type="PROSITE-ProRule" id="PRU00108"/>
    </source>
</evidence>
<dbReference type="PRINTS" id="PR00024">
    <property type="entry name" value="HOMEOBOX"/>
</dbReference>
<feature type="compositionally biased region" description="Gly residues" evidence="11">
    <location>
        <begin position="28"/>
        <end position="40"/>
    </location>
</feature>
<dbReference type="InterPro" id="IPR020479">
    <property type="entry name" value="HD_metazoa"/>
</dbReference>
<evidence type="ECO:0000256" key="1">
    <source>
        <dbReference type="ARBA" id="ARBA00004123"/>
    </source>
</evidence>
<dbReference type="GO" id="GO:0005634">
    <property type="term" value="C:nucleus"/>
    <property type="evidence" value="ECO:0007669"/>
    <property type="project" value="UniProtKB-SubCell"/>
</dbReference>
<dbReference type="PRINTS" id="PR00031">
    <property type="entry name" value="HTHREPRESSR"/>
</dbReference>
<evidence type="ECO:0000256" key="4">
    <source>
        <dbReference type="ARBA" id="ARBA00023125"/>
    </source>
</evidence>
<dbReference type="GO" id="GO:0000978">
    <property type="term" value="F:RNA polymerase II cis-regulatory region sequence-specific DNA binding"/>
    <property type="evidence" value="ECO:0007669"/>
    <property type="project" value="TreeGrafter"/>
</dbReference>
<feature type="DNA-binding region" description="Homeobox" evidence="9">
    <location>
        <begin position="49"/>
        <end position="108"/>
    </location>
</feature>
<dbReference type="InterPro" id="IPR017970">
    <property type="entry name" value="Homeobox_CS"/>
</dbReference>
<evidence type="ECO:0000256" key="5">
    <source>
        <dbReference type="ARBA" id="ARBA00023155"/>
    </source>
</evidence>
<keyword evidence="2" id="KW-0217">Developmental protein</keyword>
<evidence type="ECO:0000259" key="12">
    <source>
        <dbReference type="PROSITE" id="PS50071"/>
    </source>
</evidence>
<keyword evidence="7" id="KW-0804">Transcription</keyword>
<dbReference type="GO" id="GO:0000981">
    <property type="term" value="F:DNA-binding transcription factor activity, RNA polymerase II-specific"/>
    <property type="evidence" value="ECO:0007669"/>
    <property type="project" value="InterPro"/>
</dbReference>
<gene>
    <name evidence="13" type="ORF">OSB1V03_LOCUS18551</name>
</gene>
<organism evidence="13">
    <name type="scientific">Medioppia subpectinata</name>
    <dbReference type="NCBI Taxonomy" id="1979941"/>
    <lineage>
        <taxon>Eukaryota</taxon>
        <taxon>Metazoa</taxon>
        <taxon>Ecdysozoa</taxon>
        <taxon>Arthropoda</taxon>
        <taxon>Chelicerata</taxon>
        <taxon>Arachnida</taxon>
        <taxon>Acari</taxon>
        <taxon>Acariformes</taxon>
        <taxon>Sarcoptiformes</taxon>
        <taxon>Oribatida</taxon>
        <taxon>Brachypylina</taxon>
        <taxon>Oppioidea</taxon>
        <taxon>Oppiidae</taxon>
        <taxon>Medioppia</taxon>
    </lineage>
</organism>
<name>A0A7R9LGC8_9ACAR</name>
<evidence type="ECO:0000313" key="13">
    <source>
        <dbReference type="EMBL" id="CAD7641215.1"/>
    </source>
</evidence>
<dbReference type="EMBL" id="OC879483">
    <property type="protein sequence ID" value="CAD7641215.1"/>
    <property type="molecule type" value="Genomic_DNA"/>
</dbReference>
<dbReference type="InterPro" id="IPR042634">
    <property type="entry name" value="MOX-1/MOX-2"/>
</dbReference>
<dbReference type="GO" id="GO:0045944">
    <property type="term" value="P:positive regulation of transcription by RNA polymerase II"/>
    <property type="evidence" value="ECO:0007669"/>
    <property type="project" value="InterPro"/>
</dbReference>
<dbReference type="PROSITE" id="PS00027">
    <property type="entry name" value="HOMEOBOX_1"/>
    <property type="match status" value="1"/>
</dbReference>
<protein>
    <recommendedName>
        <fullName evidence="12">Homeobox domain-containing protein</fullName>
    </recommendedName>
</protein>
<dbReference type="Pfam" id="PF00046">
    <property type="entry name" value="Homeodomain"/>
    <property type="match status" value="1"/>
</dbReference>
<dbReference type="SUPFAM" id="SSF46689">
    <property type="entry name" value="Homeodomain-like"/>
    <property type="match status" value="1"/>
</dbReference>
<dbReference type="InterPro" id="IPR001356">
    <property type="entry name" value="HD"/>
</dbReference>
<accession>A0A7R9LGC8</accession>
<sequence length="115" mass="13090">CNKYLSPLVSGPPEHQLRNPSEHVSYGESGGADGVSGAGVGTDDVGAVSRKERTLFSKQQLESLEAQFSQHQYLTRLRRYEIAVQLNLTERQVKVWFQNRRMKVRRLNDENTSQK</sequence>
<dbReference type="OrthoDB" id="6159439at2759"/>
<evidence type="ECO:0000256" key="10">
    <source>
        <dbReference type="RuleBase" id="RU000682"/>
    </source>
</evidence>
<dbReference type="CDD" id="cd00086">
    <property type="entry name" value="homeodomain"/>
    <property type="match status" value="1"/>
</dbReference>
<dbReference type="PANTHER" id="PTHR24328:SF7">
    <property type="entry name" value="BUTTONLESS"/>
    <property type="match status" value="1"/>
</dbReference>
<keyword evidence="3" id="KW-0805">Transcription regulation</keyword>
<evidence type="ECO:0000256" key="3">
    <source>
        <dbReference type="ARBA" id="ARBA00023015"/>
    </source>
</evidence>